<dbReference type="PANTHER" id="PTHR42782:SF4">
    <property type="entry name" value="DUF455 DOMAIN-CONTAINING PROTEIN"/>
    <property type="match status" value="1"/>
</dbReference>
<comment type="caution">
    <text evidence="1">The sequence shown here is derived from an EMBL/GenBank/DDBJ whole genome shotgun (WGS) entry which is preliminary data.</text>
</comment>
<reference evidence="1" key="1">
    <citation type="journal article" date="2020" name="mSystems">
        <title>Genome- and Community-Level Interaction Insights into Carbon Utilization and Element Cycling Functions of Hydrothermarchaeota in Hydrothermal Sediment.</title>
        <authorList>
            <person name="Zhou Z."/>
            <person name="Liu Y."/>
            <person name="Xu W."/>
            <person name="Pan J."/>
            <person name="Luo Z.H."/>
            <person name="Li M."/>
        </authorList>
    </citation>
    <scope>NUCLEOTIDE SEQUENCE [LARGE SCALE GENOMIC DNA]</scope>
    <source>
        <strain evidence="1">HyVt-538</strain>
    </source>
</reference>
<dbReference type="Pfam" id="PF04305">
    <property type="entry name" value="DUF455"/>
    <property type="match status" value="1"/>
</dbReference>
<proteinExistence type="predicted"/>
<accession>A0A7V5NX02</accession>
<sequence>YGALPAHNGLWEAAIDTAHDLAARLAIAPMVLEARGLDVTPGMIDRLKSAGDSESADILTIIYEEEIHHVAAGVRWFSHICRREDKSVKSRFKSLLQAHYKGTLKPPFNTKARTQAGLLQTYYSG</sequence>
<protein>
    <submittedName>
        <fullName evidence="1">Ferritin-like domain-containing protein</fullName>
    </submittedName>
</protein>
<dbReference type="InterPro" id="IPR007402">
    <property type="entry name" value="DUF455"/>
</dbReference>
<dbReference type="EMBL" id="DROP01000165">
    <property type="protein sequence ID" value="HHI88789.1"/>
    <property type="molecule type" value="Genomic_DNA"/>
</dbReference>
<dbReference type="Proteomes" id="UP000885806">
    <property type="component" value="Unassembled WGS sequence"/>
</dbReference>
<feature type="non-terminal residue" evidence="1">
    <location>
        <position position="1"/>
    </location>
</feature>
<dbReference type="PANTHER" id="PTHR42782">
    <property type="entry name" value="SI:CH73-314G15.3"/>
    <property type="match status" value="1"/>
</dbReference>
<gene>
    <name evidence="1" type="ORF">ENK01_02450</name>
</gene>
<evidence type="ECO:0000313" key="1">
    <source>
        <dbReference type="EMBL" id="HHI88789.1"/>
    </source>
</evidence>
<dbReference type="CDD" id="cd00657">
    <property type="entry name" value="Ferritin_like"/>
    <property type="match status" value="1"/>
</dbReference>
<name>A0A7V5NX02_9PROT</name>
<dbReference type="InterPro" id="IPR009078">
    <property type="entry name" value="Ferritin-like_SF"/>
</dbReference>
<dbReference type="AlphaFoldDB" id="A0A7V5NX02"/>
<dbReference type="SUPFAM" id="SSF47240">
    <property type="entry name" value="Ferritin-like"/>
    <property type="match status" value="1"/>
</dbReference>
<organism evidence="1">
    <name type="scientific">Hellea balneolensis</name>
    <dbReference type="NCBI Taxonomy" id="287478"/>
    <lineage>
        <taxon>Bacteria</taxon>
        <taxon>Pseudomonadati</taxon>
        <taxon>Pseudomonadota</taxon>
        <taxon>Alphaproteobacteria</taxon>
        <taxon>Maricaulales</taxon>
        <taxon>Robiginitomaculaceae</taxon>
        <taxon>Hellea</taxon>
    </lineage>
</organism>